<feature type="transmembrane region" description="Helical" evidence="1">
    <location>
        <begin position="6"/>
        <end position="26"/>
    </location>
</feature>
<gene>
    <name evidence="2" type="ORF">ACFSTG_00895</name>
</gene>
<accession>A0ABW5ITJ8</accession>
<dbReference type="RefSeq" id="WP_380747537.1">
    <property type="nucleotide sequence ID" value="NZ_JBHULT010000005.1"/>
</dbReference>
<name>A0ABW5ITJ8_9FLAO</name>
<protein>
    <submittedName>
        <fullName evidence="2">Uncharacterized protein</fullName>
    </submittedName>
</protein>
<keyword evidence="1" id="KW-0812">Transmembrane</keyword>
<keyword evidence="1" id="KW-0472">Membrane</keyword>
<sequence>MIYLLWSLLNVLVILYFVFLLIGFIAIGRKIFGRKLRLVSVSIMVLGLVNIIAAAGPEENNPETFVTDVYGQNETEYKRILLEDNLSLDIDLTVTYLIENGELIPVQKRSILTGFLPGFEWDLISVSTSEIKEDGQVDYAAEGVLKWNLFGINIYSQAKWFRGRLL</sequence>
<evidence type="ECO:0000313" key="2">
    <source>
        <dbReference type="EMBL" id="MFD2516441.1"/>
    </source>
</evidence>
<comment type="caution">
    <text evidence="2">The sequence shown here is derived from an EMBL/GenBank/DDBJ whole genome shotgun (WGS) entry which is preliminary data.</text>
</comment>
<evidence type="ECO:0000313" key="3">
    <source>
        <dbReference type="Proteomes" id="UP001597468"/>
    </source>
</evidence>
<keyword evidence="3" id="KW-1185">Reference proteome</keyword>
<reference evidence="3" key="1">
    <citation type="journal article" date="2019" name="Int. J. Syst. Evol. Microbiol.">
        <title>The Global Catalogue of Microorganisms (GCM) 10K type strain sequencing project: providing services to taxonomists for standard genome sequencing and annotation.</title>
        <authorList>
            <consortium name="The Broad Institute Genomics Platform"/>
            <consortium name="The Broad Institute Genome Sequencing Center for Infectious Disease"/>
            <person name="Wu L."/>
            <person name="Ma J."/>
        </authorList>
    </citation>
    <scope>NUCLEOTIDE SEQUENCE [LARGE SCALE GENOMIC DNA]</scope>
    <source>
        <strain evidence="3">KCTC 42585</strain>
    </source>
</reference>
<dbReference type="EMBL" id="JBHULT010000005">
    <property type="protein sequence ID" value="MFD2516441.1"/>
    <property type="molecule type" value="Genomic_DNA"/>
</dbReference>
<proteinExistence type="predicted"/>
<dbReference type="Proteomes" id="UP001597468">
    <property type="component" value="Unassembled WGS sequence"/>
</dbReference>
<organism evidence="2 3">
    <name type="scientific">Salinimicrobium flavum</name>
    <dbReference type="NCBI Taxonomy" id="1737065"/>
    <lineage>
        <taxon>Bacteria</taxon>
        <taxon>Pseudomonadati</taxon>
        <taxon>Bacteroidota</taxon>
        <taxon>Flavobacteriia</taxon>
        <taxon>Flavobacteriales</taxon>
        <taxon>Flavobacteriaceae</taxon>
        <taxon>Salinimicrobium</taxon>
    </lineage>
</organism>
<keyword evidence="1" id="KW-1133">Transmembrane helix</keyword>
<evidence type="ECO:0000256" key="1">
    <source>
        <dbReference type="SAM" id="Phobius"/>
    </source>
</evidence>
<feature type="transmembrane region" description="Helical" evidence="1">
    <location>
        <begin position="38"/>
        <end position="56"/>
    </location>
</feature>